<dbReference type="PANTHER" id="PTHR11935">
    <property type="entry name" value="BETA LACTAMASE DOMAIN"/>
    <property type="match status" value="1"/>
</dbReference>
<reference evidence="8" key="1">
    <citation type="submission" date="2022-11" db="UniProtKB">
        <authorList>
            <consortium name="WormBaseParasite"/>
        </authorList>
    </citation>
    <scope>IDENTIFICATION</scope>
</reference>
<dbReference type="Pfam" id="PF16123">
    <property type="entry name" value="HAGH_C"/>
    <property type="match status" value="1"/>
</dbReference>
<evidence type="ECO:0000313" key="8">
    <source>
        <dbReference type="WBParaSite" id="sdigi.contig1.g111.t1"/>
    </source>
</evidence>
<dbReference type="Gene3D" id="3.60.15.10">
    <property type="entry name" value="Ribonuclease Z/Hydroxyacylglutathione hydrolase-like"/>
    <property type="match status" value="1"/>
</dbReference>
<evidence type="ECO:0000256" key="5">
    <source>
        <dbReference type="ARBA" id="ARBA00022833"/>
    </source>
</evidence>
<keyword evidence="7" id="KW-1185">Reference proteome</keyword>
<dbReference type="InterPro" id="IPR036866">
    <property type="entry name" value="RibonucZ/Hydroxyglut_hydro"/>
</dbReference>
<dbReference type="InterPro" id="IPR035680">
    <property type="entry name" value="Clx_II_MBL"/>
</dbReference>
<dbReference type="InterPro" id="IPR001279">
    <property type="entry name" value="Metallo-B-lactamas"/>
</dbReference>
<dbReference type="GO" id="GO:0046872">
    <property type="term" value="F:metal ion binding"/>
    <property type="evidence" value="ECO:0007669"/>
    <property type="project" value="UniProtKB-KW"/>
</dbReference>
<organism evidence="7 8">
    <name type="scientific">Setaria digitata</name>
    <dbReference type="NCBI Taxonomy" id="48799"/>
    <lineage>
        <taxon>Eukaryota</taxon>
        <taxon>Metazoa</taxon>
        <taxon>Ecdysozoa</taxon>
        <taxon>Nematoda</taxon>
        <taxon>Chromadorea</taxon>
        <taxon>Rhabditida</taxon>
        <taxon>Spirurina</taxon>
        <taxon>Spiruromorpha</taxon>
        <taxon>Filarioidea</taxon>
        <taxon>Setariidae</taxon>
        <taxon>Setaria</taxon>
    </lineage>
</organism>
<dbReference type="CDD" id="cd07723">
    <property type="entry name" value="hydroxyacylglutathione_hydrolase_MBL-fold"/>
    <property type="match status" value="1"/>
</dbReference>
<keyword evidence="4" id="KW-0378">Hydrolase</keyword>
<dbReference type="GO" id="GO:0016787">
    <property type="term" value="F:hydrolase activity"/>
    <property type="evidence" value="ECO:0007669"/>
    <property type="project" value="UniProtKB-KW"/>
</dbReference>
<evidence type="ECO:0000256" key="1">
    <source>
        <dbReference type="ARBA" id="ARBA00001947"/>
    </source>
</evidence>
<dbReference type="Pfam" id="PF00753">
    <property type="entry name" value="Lactamase_B"/>
    <property type="match status" value="1"/>
</dbReference>
<evidence type="ECO:0000256" key="3">
    <source>
        <dbReference type="ARBA" id="ARBA00022723"/>
    </source>
</evidence>
<evidence type="ECO:0000313" key="7">
    <source>
        <dbReference type="Proteomes" id="UP000887581"/>
    </source>
</evidence>
<accession>A0A915PF51</accession>
<comment type="similarity">
    <text evidence="2">Belongs to the metallo-beta-lactamase superfamily. Glyoxalase II family.</text>
</comment>
<sequence length="439" mass="50196">MDFEGKVLDTSIVTTHSWRPNCLPSRKRSSSSAVALDLRFKGALRRSDVNSKIFSKSSVDFPFLYLLEKQCRFFRVLTIVSYEVTSHTLMKKDSLAFRFIYRMYNSNCFGPWYTRRQLNRVHEKRPNGHSSSATFTYGDITIKAVPQNSDNYSYVVVCDSTNDCVVIDVGDARPILQCLYDEKRTPHAVLVTHKHWYPFNVFVIRDHCYGNKELKKRFKNLDIYGGEIDRPSDVNMYIRNETLIHIGRLHFKAFHVPGHTAGHMIYALQLNDELKCLFTGDFLFIAGIGKIFEGSTSQMISSLLMLNHFSPDTIIFPGHEYAKLNLSFALSLEKDNEVLKAMSKTVQEKRNTRSPIVGITLGDEYKINPYLRTCSLKFRKALVAAGYNVPAEGKVVGGRDVDEVKDSSMEAQVAVFDALEKAKNNFIEELMKQMEQKSH</sequence>
<name>A0A915PF51_9BILA</name>
<dbReference type="InterPro" id="IPR032282">
    <property type="entry name" value="HAGH_C"/>
</dbReference>
<keyword evidence="3" id="KW-0479">Metal-binding</keyword>
<protein>
    <submittedName>
        <fullName evidence="8">Metallo-beta-lactamase domain-containing protein</fullName>
    </submittedName>
</protein>
<evidence type="ECO:0000256" key="4">
    <source>
        <dbReference type="ARBA" id="ARBA00022801"/>
    </source>
</evidence>
<dbReference type="SUPFAM" id="SSF56281">
    <property type="entry name" value="Metallo-hydrolase/oxidoreductase"/>
    <property type="match status" value="1"/>
</dbReference>
<dbReference type="SMART" id="SM00849">
    <property type="entry name" value="Lactamase_B"/>
    <property type="match status" value="1"/>
</dbReference>
<keyword evidence="5" id="KW-0862">Zinc</keyword>
<comment type="cofactor">
    <cofactor evidence="1">
        <name>Zn(2+)</name>
        <dbReference type="ChEBI" id="CHEBI:29105"/>
    </cofactor>
</comment>
<dbReference type="AlphaFoldDB" id="A0A915PF51"/>
<dbReference type="WBParaSite" id="sdigi.contig1.g111.t1">
    <property type="protein sequence ID" value="sdigi.contig1.g111.t1"/>
    <property type="gene ID" value="sdigi.contig1.g111"/>
</dbReference>
<dbReference type="PANTHER" id="PTHR11935:SF116">
    <property type="entry name" value="HYDROLASE PNKD-RELATED"/>
    <property type="match status" value="1"/>
</dbReference>
<evidence type="ECO:0000256" key="2">
    <source>
        <dbReference type="ARBA" id="ARBA00006759"/>
    </source>
</evidence>
<proteinExistence type="inferred from homology"/>
<evidence type="ECO:0000259" key="6">
    <source>
        <dbReference type="SMART" id="SM00849"/>
    </source>
</evidence>
<dbReference type="Proteomes" id="UP000887581">
    <property type="component" value="Unplaced"/>
</dbReference>
<feature type="domain" description="Metallo-beta-lactamase" evidence="6">
    <location>
        <begin position="150"/>
        <end position="319"/>
    </location>
</feature>